<accession>E8NFA0</accession>
<organism evidence="1 2">
    <name type="scientific">Microbacterium testaceum (strain StLB037)</name>
    <dbReference type="NCBI Taxonomy" id="979556"/>
    <lineage>
        <taxon>Bacteria</taxon>
        <taxon>Bacillati</taxon>
        <taxon>Actinomycetota</taxon>
        <taxon>Actinomycetes</taxon>
        <taxon>Micrococcales</taxon>
        <taxon>Microbacteriaceae</taxon>
        <taxon>Microbacterium</taxon>
    </lineage>
</organism>
<gene>
    <name evidence="1" type="ordered locus">MTES_2209</name>
</gene>
<protein>
    <submittedName>
        <fullName evidence="1">Uncharacterized protein</fullName>
    </submittedName>
</protein>
<evidence type="ECO:0000313" key="1">
    <source>
        <dbReference type="EMBL" id="BAJ75173.1"/>
    </source>
</evidence>
<reference evidence="1 2" key="1">
    <citation type="journal article" date="2011" name="J. Bacteriol.">
        <title>Genome sequence of Microbacterium testaceum StLB037, an N-acylhomoserine lactone-degrading bacterium isolated from potato leaves.</title>
        <authorList>
            <person name="Morohoshi T."/>
            <person name="Wang W.-Z."/>
            <person name="Someya N."/>
            <person name="Ikeda T."/>
        </authorList>
    </citation>
    <scope>NUCLEOTIDE SEQUENCE [LARGE SCALE GENOMIC DNA]</scope>
    <source>
        <strain evidence="1 2">StLB037</strain>
    </source>
</reference>
<dbReference type="Proteomes" id="UP000008975">
    <property type="component" value="Chromosome"/>
</dbReference>
<dbReference type="EMBL" id="AP012052">
    <property type="protein sequence ID" value="BAJ75173.1"/>
    <property type="molecule type" value="Genomic_DNA"/>
</dbReference>
<reference key="2">
    <citation type="submission" date="2011-02" db="EMBL/GenBank/DDBJ databases">
        <title>Genome sequence of Microbacterium testaceum StLB037.</title>
        <authorList>
            <person name="Morohoshi T."/>
            <person name="Wang W.Z."/>
            <person name="Someya N."/>
            <person name="Ikeda T."/>
        </authorList>
    </citation>
    <scope>NUCLEOTIDE SEQUENCE</scope>
    <source>
        <strain>StLB037</strain>
    </source>
</reference>
<dbReference type="RefSeq" id="WP_013585298.1">
    <property type="nucleotide sequence ID" value="NC_015125.1"/>
</dbReference>
<evidence type="ECO:0000313" key="2">
    <source>
        <dbReference type="Proteomes" id="UP000008975"/>
    </source>
</evidence>
<name>E8NFA0_MICTS</name>
<proteinExistence type="predicted"/>
<dbReference type="HOGENOM" id="CLU_3137735_0_0_11"/>
<dbReference type="AlphaFoldDB" id="E8NFA0"/>
<dbReference type="KEGG" id="mts:MTES_2209"/>
<sequence length="49" mass="5409">MPRIRLDAPTFHRDVEVDVATDLVEAEGMTWVRDGEVDGLPRYLPAAAG</sequence>